<dbReference type="EMBL" id="KN833020">
    <property type="protein sequence ID" value="KIM77957.1"/>
    <property type="molecule type" value="Genomic_DNA"/>
</dbReference>
<feature type="compositionally biased region" description="Low complexity" evidence="1">
    <location>
        <begin position="385"/>
        <end position="403"/>
    </location>
</feature>
<feature type="region of interest" description="Disordered" evidence="1">
    <location>
        <begin position="857"/>
        <end position="975"/>
    </location>
</feature>
<feature type="compositionally biased region" description="Low complexity" evidence="1">
    <location>
        <begin position="163"/>
        <end position="173"/>
    </location>
</feature>
<feature type="region of interest" description="Disordered" evidence="1">
    <location>
        <begin position="1087"/>
        <end position="1111"/>
    </location>
</feature>
<feature type="compositionally biased region" description="Low complexity" evidence="1">
    <location>
        <begin position="206"/>
        <end position="229"/>
    </location>
</feature>
<feature type="compositionally biased region" description="Polar residues" evidence="1">
    <location>
        <begin position="366"/>
        <end position="384"/>
    </location>
</feature>
<feature type="compositionally biased region" description="Basic and acidic residues" evidence="1">
    <location>
        <begin position="311"/>
        <end position="322"/>
    </location>
</feature>
<reference evidence="2 3" key="1">
    <citation type="submission" date="2014-04" db="EMBL/GenBank/DDBJ databases">
        <authorList>
            <consortium name="DOE Joint Genome Institute"/>
            <person name="Kuo A."/>
            <person name="Tarkka M."/>
            <person name="Buscot F."/>
            <person name="Kohler A."/>
            <person name="Nagy L.G."/>
            <person name="Floudas D."/>
            <person name="Copeland A."/>
            <person name="Barry K.W."/>
            <person name="Cichocki N."/>
            <person name="Veneault-Fourrey C."/>
            <person name="LaButti K."/>
            <person name="Lindquist E.A."/>
            <person name="Lipzen A."/>
            <person name="Lundell T."/>
            <person name="Morin E."/>
            <person name="Murat C."/>
            <person name="Sun H."/>
            <person name="Tunlid A."/>
            <person name="Henrissat B."/>
            <person name="Grigoriev I.V."/>
            <person name="Hibbett D.S."/>
            <person name="Martin F."/>
            <person name="Nordberg H.P."/>
            <person name="Cantor M.N."/>
            <person name="Hua S.X."/>
        </authorList>
    </citation>
    <scope>NUCLEOTIDE SEQUENCE [LARGE SCALE GENOMIC DNA]</scope>
    <source>
        <strain evidence="2 3">F 1598</strain>
    </source>
</reference>
<evidence type="ECO:0000313" key="3">
    <source>
        <dbReference type="Proteomes" id="UP000054166"/>
    </source>
</evidence>
<dbReference type="AlphaFoldDB" id="A0A0C3BKU7"/>
<gene>
    <name evidence="2" type="ORF">PILCRDRAFT_11617</name>
</gene>
<feature type="compositionally biased region" description="Basic and acidic residues" evidence="1">
    <location>
        <begin position="892"/>
        <end position="909"/>
    </location>
</feature>
<feature type="compositionally biased region" description="Low complexity" evidence="1">
    <location>
        <begin position="9"/>
        <end position="23"/>
    </location>
</feature>
<feature type="compositionally biased region" description="Low complexity" evidence="1">
    <location>
        <begin position="862"/>
        <end position="874"/>
    </location>
</feature>
<feature type="region of interest" description="Disordered" evidence="1">
    <location>
        <begin position="49"/>
        <end position="244"/>
    </location>
</feature>
<dbReference type="OrthoDB" id="3243310at2759"/>
<dbReference type="Proteomes" id="UP000054166">
    <property type="component" value="Unassembled WGS sequence"/>
</dbReference>
<name>A0A0C3BKU7_PILCF</name>
<feature type="compositionally biased region" description="Low complexity" evidence="1">
    <location>
        <begin position="96"/>
        <end position="126"/>
    </location>
</feature>
<feature type="compositionally biased region" description="Polar residues" evidence="1">
    <location>
        <begin position="1158"/>
        <end position="1171"/>
    </location>
</feature>
<organism evidence="2 3">
    <name type="scientific">Piloderma croceum (strain F 1598)</name>
    <dbReference type="NCBI Taxonomy" id="765440"/>
    <lineage>
        <taxon>Eukaryota</taxon>
        <taxon>Fungi</taxon>
        <taxon>Dikarya</taxon>
        <taxon>Basidiomycota</taxon>
        <taxon>Agaricomycotina</taxon>
        <taxon>Agaricomycetes</taxon>
        <taxon>Agaricomycetidae</taxon>
        <taxon>Atheliales</taxon>
        <taxon>Atheliaceae</taxon>
        <taxon>Piloderma</taxon>
    </lineage>
</organism>
<feature type="compositionally biased region" description="Basic residues" evidence="1">
    <location>
        <begin position="666"/>
        <end position="676"/>
    </location>
</feature>
<feature type="compositionally biased region" description="Basic and acidic residues" evidence="1">
    <location>
        <begin position="530"/>
        <end position="540"/>
    </location>
</feature>
<feature type="compositionally biased region" description="Low complexity" evidence="1">
    <location>
        <begin position="936"/>
        <end position="950"/>
    </location>
</feature>
<evidence type="ECO:0000313" key="2">
    <source>
        <dbReference type="EMBL" id="KIM77957.1"/>
    </source>
</evidence>
<feature type="region of interest" description="Disordered" evidence="1">
    <location>
        <begin position="293"/>
        <end position="624"/>
    </location>
</feature>
<feature type="region of interest" description="Disordered" evidence="1">
    <location>
        <begin position="1158"/>
        <end position="1187"/>
    </location>
</feature>
<feature type="region of interest" description="Disordered" evidence="1">
    <location>
        <begin position="1"/>
        <end position="23"/>
    </location>
</feature>
<evidence type="ECO:0000256" key="1">
    <source>
        <dbReference type="SAM" id="MobiDB-lite"/>
    </source>
</evidence>
<dbReference type="InParanoid" id="A0A0C3BKU7"/>
<proteinExistence type="predicted"/>
<keyword evidence="3" id="KW-1185">Reference proteome</keyword>
<accession>A0A0C3BKU7</accession>
<protein>
    <submittedName>
        <fullName evidence="2">Uncharacterized protein</fullName>
    </submittedName>
</protein>
<feature type="compositionally biased region" description="Low complexity" evidence="1">
    <location>
        <begin position="1172"/>
        <end position="1181"/>
    </location>
</feature>
<feature type="region of interest" description="Disordered" evidence="1">
    <location>
        <begin position="729"/>
        <end position="760"/>
    </location>
</feature>
<feature type="compositionally biased region" description="Polar residues" evidence="1">
    <location>
        <begin position="683"/>
        <end position="693"/>
    </location>
</feature>
<dbReference type="HOGENOM" id="CLU_004143_0_0_1"/>
<dbReference type="STRING" id="765440.A0A0C3BKU7"/>
<feature type="compositionally biased region" description="Pro residues" evidence="1">
    <location>
        <begin position="127"/>
        <end position="139"/>
    </location>
</feature>
<feature type="region of interest" description="Disordered" evidence="1">
    <location>
        <begin position="662"/>
        <end position="702"/>
    </location>
</feature>
<feature type="compositionally biased region" description="Acidic residues" evidence="1">
    <location>
        <begin position="541"/>
        <end position="553"/>
    </location>
</feature>
<feature type="compositionally biased region" description="Basic residues" evidence="1">
    <location>
        <begin position="176"/>
        <end position="188"/>
    </location>
</feature>
<feature type="compositionally biased region" description="Basic residues" evidence="1">
    <location>
        <begin position="604"/>
        <end position="617"/>
    </location>
</feature>
<feature type="compositionally biased region" description="Low complexity" evidence="1">
    <location>
        <begin position="910"/>
        <end position="920"/>
    </location>
</feature>
<feature type="compositionally biased region" description="Basic residues" evidence="1">
    <location>
        <begin position="514"/>
        <end position="529"/>
    </location>
</feature>
<sequence length="1187" mass="129104">MSPSPSIRASAVNTTTTTTSTTVTAAATTTSAAARAMKAQSMPLVPAVLQIYGQGPGPGPGGGGERGSPGSAQRERDGTKRSPPPQGGQQQGGGKQPTSNPGSASSSASTNPNTNPNANNNIVNNNTPPPPPPPPPPAQPTHALSQPNIHQPPYLYPLPQSPHPHSLHPQHTLPHPPHHPLPHPHPHPLAHQLPQHTHSHSQPNIHVQSLNPQSQQQSQNQQQNQQQQPHHPRPIRVPPPQFLSSFQGLGMGLEDSWGVTEKLMAEFEFEHGVGGATKGTSGVAYAGGAGGVSAGGRVQQGQGGSPGPMNMKEREGDRDRVRGLGSPKDLDGLGASGRRQGRDSRDGSQSQQQPQHPSPKTRDRSASQVQITAVSTSASSSRGDPSQNPNPSQGQGQGQQSQNEQIEQDPRGSPQYHTPLGTPSEHPSSAGGGGGYMQQPQQYRRESYQTPPALRKFSPDVIPAVVRATPPGVMKVRTPERDRSLPVQEEPEDGDMGMGERWINDEDEGEHQHGRAHGRRHGGHSGRVHGGRDSRAGHRDDEDDDETLIEQESEDARMRRGGGGEDEEGYTPRSPAATLPTADELHGVHYIGQQQQRQGGGLLGKHHRHSQQLHHRTGSTDQLGLRGIDAEMLFDNVGKIEDEDDDGRGELDVEQRHYVQEPPAQPHHRQHQHQHQHLPPQGYASSQTSSEQQYPAYGRLHPPQVPHPDDFQNFFDDPASAFIQAYLSSPRPMAPIPPTPHSQTAAPTPSPLISSVQPSPAPPIGSPYPYPFTHVRRSHAYAAAAAAASASPIAPSSSYDPNHPSVIQEQLALQMQMYAMNNHAPVSESNFSPASTPYPGSGYNPWTFLQASRAFGGRRPEMPQSMQSSPSHEPVALPMPNIRGRGLKKRERSSNLRSQRDKNGQHHEQQPQQQQKKQQMMPPPRVESTQPRETTPELSSSGEETSTAGGPEERFQVPEEGNWVNGVLDDDSGDWIDEEDEEEDDLLDLEYHPSYVSNVEKRRRRWETRWEALSQAFQALDRQTDATLVLMAAPSHTTKLHALTSRSIRRDSALLQSPAIANLRTSFHHVASRRRVSRANRVSLAERLLSNSGSSTGGGSDGSSESREEDLRRALQAALGSLGALGGLYDQREARWREEMRRISDDRETVELLLKQALTINPPNGTSHNQTNSDNNNNSRNDIGHAI</sequence>
<reference evidence="3" key="2">
    <citation type="submission" date="2015-01" db="EMBL/GenBank/DDBJ databases">
        <title>Evolutionary Origins and Diversification of the Mycorrhizal Mutualists.</title>
        <authorList>
            <consortium name="DOE Joint Genome Institute"/>
            <consortium name="Mycorrhizal Genomics Consortium"/>
            <person name="Kohler A."/>
            <person name="Kuo A."/>
            <person name="Nagy L.G."/>
            <person name="Floudas D."/>
            <person name="Copeland A."/>
            <person name="Barry K.W."/>
            <person name="Cichocki N."/>
            <person name="Veneault-Fourrey C."/>
            <person name="LaButti K."/>
            <person name="Lindquist E.A."/>
            <person name="Lipzen A."/>
            <person name="Lundell T."/>
            <person name="Morin E."/>
            <person name="Murat C."/>
            <person name="Riley R."/>
            <person name="Ohm R."/>
            <person name="Sun H."/>
            <person name="Tunlid A."/>
            <person name="Henrissat B."/>
            <person name="Grigoriev I.V."/>
            <person name="Hibbett D.S."/>
            <person name="Martin F."/>
        </authorList>
    </citation>
    <scope>NUCLEOTIDE SEQUENCE [LARGE SCALE GENOMIC DNA]</scope>
    <source>
        <strain evidence="3">F 1598</strain>
    </source>
</reference>
<feature type="compositionally biased region" description="Polar residues" evidence="1">
    <location>
        <begin position="741"/>
        <end position="757"/>
    </location>
</feature>
<feature type="compositionally biased region" description="Gly residues" evidence="1">
    <location>
        <begin position="54"/>
        <end position="67"/>
    </location>
</feature>